<name>A0A1L9VZH7_ASPGL</name>
<keyword evidence="1" id="KW-0521">NADP</keyword>
<dbReference type="Pfam" id="PF00248">
    <property type="entry name" value="Aldo_ket_red"/>
    <property type="match status" value="1"/>
</dbReference>
<comment type="similarity">
    <text evidence="3">Belongs to the aldo/keto reductase family. Aldo/keto reductase 2 subfamily.</text>
</comment>
<evidence type="ECO:0000259" key="4">
    <source>
        <dbReference type="Pfam" id="PF00248"/>
    </source>
</evidence>
<dbReference type="AlphaFoldDB" id="A0A1L9VZH7"/>
<feature type="domain" description="NADP-dependent oxidoreductase" evidence="4">
    <location>
        <begin position="30"/>
        <end position="333"/>
    </location>
</feature>
<dbReference type="InterPro" id="IPR023210">
    <property type="entry name" value="NADP_OxRdtase_dom"/>
</dbReference>
<evidence type="ECO:0000256" key="2">
    <source>
        <dbReference type="ARBA" id="ARBA00023002"/>
    </source>
</evidence>
<dbReference type="OrthoDB" id="48988at2759"/>
<dbReference type="InterPro" id="IPR050523">
    <property type="entry name" value="AKR_Detox_Biosynth"/>
</dbReference>
<protein>
    <recommendedName>
        <fullName evidence="4">NADP-dependent oxidoreductase domain-containing protein</fullName>
    </recommendedName>
</protein>
<dbReference type="PANTHER" id="PTHR43364">
    <property type="entry name" value="NADH-SPECIFIC METHYLGLYOXAL REDUCTASE-RELATED"/>
    <property type="match status" value="1"/>
</dbReference>
<accession>A0A1L9VZH7</accession>
<keyword evidence="6" id="KW-1185">Reference proteome</keyword>
<evidence type="ECO:0000256" key="3">
    <source>
        <dbReference type="ARBA" id="ARBA00038157"/>
    </source>
</evidence>
<evidence type="ECO:0000313" key="6">
    <source>
        <dbReference type="Proteomes" id="UP000184300"/>
    </source>
</evidence>
<keyword evidence="2" id="KW-0560">Oxidoreductase</keyword>
<gene>
    <name evidence="5" type="ORF">ASPGLDRAFT_161566</name>
</gene>
<dbReference type="STRING" id="1160497.A0A1L9VZH7"/>
<evidence type="ECO:0000256" key="1">
    <source>
        <dbReference type="ARBA" id="ARBA00022857"/>
    </source>
</evidence>
<dbReference type="PANTHER" id="PTHR43364:SF7">
    <property type="entry name" value="NADP-DEPENDENT OXIDOREDUCTASE DOMAIN-CONTAINING PROTEIN-RELATED"/>
    <property type="match status" value="1"/>
</dbReference>
<organism evidence="5 6">
    <name type="scientific">Aspergillus glaucus CBS 516.65</name>
    <dbReference type="NCBI Taxonomy" id="1160497"/>
    <lineage>
        <taxon>Eukaryota</taxon>
        <taxon>Fungi</taxon>
        <taxon>Dikarya</taxon>
        <taxon>Ascomycota</taxon>
        <taxon>Pezizomycotina</taxon>
        <taxon>Eurotiomycetes</taxon>
        <taxon>Eurotiomycetidae</taxon>
        <taxon>Eurotiales</taxon>
        <taxon>Aspergillaceae</taxon>
        <taxon>Aspergillus</taxon>
        <taxon>Aspergillus subgen. Aspergillus</taxon>
    </lineage>
</organism>
<reference evidence="6" key="1">
    <citation type="journal article" date="2017" name="Genome Biol.">
        <title>Comparative genomics reveals high biological diversity and specific adaptations in the industrially and medically important fungal genus Aspergillus.</title>
        <authorList>
            <person name="de Vries R.P."/>
            <person name="Riley R."/>
            <person name="Wiebenga A."/>
            <person name="Aguilar-Osorio G."/>
            <person name="Amillis S."/>
            <person name="Uchima C.A."/>
            <person name="Anderluh G."/>
            <person name="Asadollahi M."/>
            <person name="Askin M."/>
            <person name="Barry K."/>
            <person name="Battaglia E."/>
            <person name="Bayram O."/>
            <person name="Benocci T."/>
            <person name="Braus-Stromeyer S.A."/>
            <person name="Caldana C."/>
            <person name="Canovas D."/>
            <person name="Cerqueira G.C."/>
            <person name="Chen F."/>
            <person name="Chen W."/>
            <person name="Choi C."/>
            <person name="Clum A."/>
            <person name="Dos Santos R.A."/>
            <person name="Damasio A.R."/>
            <person name="Diallinas G."/>
            <person name="Emri T."/>
            <person name="Fekete E."/>
            <person name="Flipphi M."/>
            <person name="Freyberg S."/>
            <person name="Gallo A."/>
            <person name="Gournas C."/>
            <person name="Habgood R."/>
            <person name="Hainaut M."/>
            <person name="Harispe M.L."/>
            <person name="Henrissat B."/>
            <person name="Hilden K.S."/>
            <person name="Hope R."/>
            <person name="Hossain A."/>
            <person name="Karabika E."/>
            <person name="Karaffa L."/>
            <person name="Karanyi Z."/>
            <person name="Krasevec N."/>
            <person name="Kuo A."/>
            <person name="Kusch H."/>
            <person name="LaButti K."/>
            <person name="Lagendijk E.L."/>
            <person name="Lapidus A."/>
            <person name="Levasseur A."/>
            <person name="Lindquist E."/>
            <person name="Lipzen A."/>
            <person name="Logrieco A.F."/>
            <person name="MacCabe A."/>
            <person name="Maekelae M.R."/>
            <person name="Malavazi I."/>
            <person name="Melin P."/>
            <person name="Meyer V."/>
            <person name="Mielnichuk N."/>
            <person name="Miskei M."/>
            <person name="Molnar A.P."/>
            <person name="Mule G."/>
            <person name="Ngan C.Y."/>
            <person name="Orejas M."/>
            <person name="Orosz E."/>
            <person name="Ouedraogo J.P."/>
            <person name="Overkamp K.M."/>
            <person name="Park H.-S."/>
            <person name="Perrone G."/>
            <person name="Piumi F."/>
            <person name="Punt P.J."/>
            <person name="Ram A.F."/>
            <person name="Ramon A."/>
            <person name="Rauscher S."/>
            <person name="Record E."/>
            <person name="Riano-Pachon D.M."/>
            <person name="Robert V."/>
            <person name="Roehrig J."/>
            <person name="Ruller R."/>
            <person name="Salamov A."/>
            <person name="Salih N.S."/>
            <person name="Samson R.A."/>
            <person name="Sandor E."/>
            <person name="Sanguinetti M."/>
            <person name="Schuetze T."/>
            <person name="Sepcic K."/>
            <person name="Shelest E."/>
            <person name="Sherlock G."/>
            <person name="Sophianopoulou V."/>
            <person name="Squina F.M."/>
            <person name="Sun H."/>
            <person name="Susca A."/>
            <person name="Todd R.B."/>
            <person name="Tsang A."/>
            <person name="Unkles S.E."/>
            <person name="van de Wiele N."/>
            <person name="van Rossen-Uffink D."/>
            <person name="Oliveira J.V."/>
            <person name="Vesth T.C."/>
            <person name="Visser J."/>
            <person name="Yu J.-H."/>
            <person name="Zhou M."/>
            <person name="Andersen M.R."/>
            <person name="Archer D.B."/>
            <person name="Baker S.E."/>
            <person name="Benoit I."/>
            <person name="Brakhage A.A."/>
            <person name="Braus G.H."/>
            <person name="Fischer R."/>
            <person name="Frisvad J.C."/>
            <person name="Goldman G.H."/>
            <person name="Houbraken J."/>
            <person name="Oakley B."/>
            <person name="Pocsi I."/>
            <person name="Scazzocchio C."/>
            <person name="Seiboth B."/>
            <person name="vanKuyk P.A."/>
            <person name="Wortman J."/>
            <person name="Dyer P.S."/>
            <person name="Grigoriev I.V."/>
        </authorList>
    </citation>
    <scope>NUCLEOTIDE SEQUENCE [LARGE SCALE GENOMIC DNA]</scope>
    <source>
        <strain evidence="6">CBS 516.65</strain>
    </source>
</reference>
<dbReference type="VEuPathDB" id="FungiDB:ASPGLDRAFT_161566"/>
<dbReference type="GO" id="GO:0016491">
    <property type="term" value="F:oxidoreductase activity"/>
    <property type="evidence" value="ECO:0007669"/>
    <property type="project" value="UniProtKB-KW"/>
</dbReference>
<dbReference type="Proteomes" id="UP000184300">
    <property type="component" value="Unassembled WGS sequence"/>
</dbReference>
<proteinExistence type="inferred from homology"/>
<dbReference type="SUPFAM" id="SSF51430">
    <property type="entry name" value="NAD(P)-linked oxidoreductase"/>
    <property type="match status" value="1"/>
</dbReference>
<dbReference type="InterPro" id="IPR036812">
    <property type="entry name" value="NAD(P)_OxRdtase_dom_sf"/>
</dbReference>
<dbReference type="EMBL" id="KV878888">
    <property type="protein sequence ID" value="OJJ89330.1"/>
    <property type="molecule type" value="Genomic_DNA"/>
</dbReference>
<dbReference type="RefSeq" id="XP_022405992.1">
    <property type="nucleotide sequence ID" value="XM_022542488.1"/>
</dbReference>
<dbReference type="Gene3D" id="3.20.20.100">
    <property type="entry name" value="NADP-dependent oxidoreductase domain"/>
    <property type="match status" value="1"/>
</dbReference>
<dbReference type="GeneID" id="34458749"/>
<sequence>MSAFALAPKPASLLGYHRVLAPTAGVKVSPLCLGTMNFGTKWEDFMGECSKSQSFAILDAFYKLGGNFLDTANNYQNEESEIWLGEWMKERGNRDQLVIATKYTTGFRTSHRDTEPLQSNFVGNSIKSMRISVEHSLKKLQTDYIDLLYVHWWDFTTSVEEVMHGLNALVLSGKVLYLGISDTPAWIVVKANDYARANGLRPFSVYQGKWNAGFRDLEREIIPMCRDQGMGIAPWAPLGQGKFKTAEARGTGEAGSTRASNMSDSDIKMSEALEAISKKKNTNLHAIALAYVLHKTPYVFPIIGQRKIEHLEANVDALSVALSDEDLDEIESAVPFDMGFPMNFIFRNGGSNNTAADVFLTQVSAHIDAPPHPSPVSPRQL</sequence>
<evidence type="ECO:0000313" key="5">
    <source>
        <dbReference type="EMBL" id="OJJ89330.1"/>
    </source>
</evidence>